<dbReference type="GO" id="GO:0003723">
    <property type="term" value="F:RNA binding"/>
    <property type="evidence" value="ECO:0007669"/>
    <property type="project" value="UniProtKB-UniRule"/>
</dbReference>
<dbReference type="EMBL" id="JACQCR010000057">
    <property type="protein sequence ID" value="MBI3631171.1"/>
    <property type="molecule type" value="Genomic_DNA"/>
</dbReference>
<comment type="caution">
    <text evidence="4">The sequence shown here is derived from an EMBL/GenBank/DDBJ whole genome shotgun (WGS) entry which is preliminary data.</text>
</comment>
<dbReference type="HAMAP" id="MF_00023">
    <property type="entry name" value="SmpB"/>
    <property type="match status" value="1"/>
</dbReference>
<comment type="subcellular location">
    <subcellularLocation>
        <location evidence="3">Cytoplasm</location>
    </subcellularLocation>
    <text evidence="3">The tmRNA-SmpB complex associates with stalled 70S ribosomes.</text>
</comment>
<dbReference type="InterPro" id="IPR020081">
    <property type="entry name" value="SsrA-bd_prot_CS"/>
</dbReference>
<dbReference type="SUPFAM" id="SSF74982">
    <property type="entry name" value="Small protein B (SmpB)"/>
    <property type="match status" value="1"/>
</dbReference>
<keyword evidence="2 3" id="KW-0694">RNA-binding</keyword>
<sequence>MPKSIAHQDLSVNRRAYFDYQILRTYEAGLELRGFEVKAIKNGHVNLAGAFAVIRGNEAWLLNATIPAHQPKNAPADYDPQRTRRLLLHKSEIKELIGAAAQRGLTIVPLKVYAAGSRIKILLGLARHKKKGDRREIIKRRESEREIARTLKRG</sequence>
<dbReference type="PANTHER" id="PTHR30308:SF2">
    <property type="entry name" value="SSRA-BINDING PROTEIN"/>
    <property type="match status" value="1"/>
</dbReference>
<dbReference type="AlphaFoldDB" id="A0A932QYH2"/>
<reference evidence="4" key="1">
    <citation type="submission" date="2020-07" db="EMBL/GenBank/DDBJ databases">
        <title>Huge and variable diversity of episymbiotic CPR bacteria and DPANN archaea in groundwater ecosystems.</title>
        <authorList>
            <person name="He C.Y."/>
            <person name="Keren R."/>
            <person name="Whittaker M."/>
            <person name="Farag I.F."/>
            <person name="Doudna J."/>
            <person name="Cate J.H.D."/>
            <person name="Banfield J.F."/>
        </authorList>
    </citation>
    <scope>NUCLEOTIDE SEQUENCE</scope>
    <source>
        <strain evidence="4">NC_groundwater_973_Pr1_S-0.2um_54_13</strain>
    </source>
</reference>
<dbReference type="NCBIfam" id="NF003843">
    <property type="entry name" value="PRK05422.1"/>
    <property type="match status" value="1"/>
</dbReference>
<evidence type="ECO:0000256" key="3">
    <source>
        <dbReference type="HAMAP-Rule" id="MF_00023"/>
    </source>
</evidence>
<dbReference type="InterPro" id="IPR023620">
    <property type="entry name" value="SmpB"/>
</dbReference>
<dbReference type="NCBIfam" id="TIGR00086">
    <property type="entry name" value="smpB"/>
    <property type="match status" value="1"/>
</dbReference>
<dbReference type="InterPro" id="IPR000037">
    <property type="entry name" value="SsrA-bd_prot"/>
</dbReference>
<proteinExistence type="inferred from homology"/>
<accession>A0A932QYH2</accession>
<dbReference type="GO" id="GO:0070930">
    <property type="term" value="P:trans-translation-dependent protein tagging"/>
    <property type="evidence" value="ECO:0007669"/>
    <property type="project" value="TreeGrafter"/>
</dbReference>
<evidence type="ECO:0000313" key="4">
    <source>
        <dbReference type="EMBL" id="MBI3631171.1"/>
    </source>
</evidence>
<evidence type="ECO:0000313" key="5">
    <source>
        <dbReference type="Proteomes" id="UP000753196"/>
    </source>
</evidence>
<gene>
    <name evidence="3 4" type="primary">smpB</name>
    <name evidence="4" type="ORF">HY221_02435</name>
</gene>
<keyword evidence="1 3" id="KW-0963">Cytoplasm</keyword>
<dbReference type="PANTHER" id="PTHR30308">
    <property type="entry name" value="TMRNA-BINDING COMPONENT OF TRANS-TRANSLATION TAGGING COMPLEX"/>
    <property type="match status" value="1"/>
</dbReference>
<dbReference type="Proteomes" id="UP000753196">
    <property type="component" value="Unassembled WGS sequence"/>
</dbReference>
<evidence type="ECO:0000256" key="1">
    <source>
        <dbReference type="ARBA" id="ARBA00022490"/>
    </source>
</evidence>
<comment type="similarity">
    <text evidence="3">Belongs to the SmpB family.</text>
</comment>
<organism evidence="4 5">
    <name type="scientific">Candidatus Sungiibacteriota bacterium</name>
    <dbReference type="NCBI Taxonomy" id="2750080"/>
    <lineage>
        <taxon>Bacteria</taxon>
        <taxon>Candidatus Sungiibacteriota</taxon>
    </lineage>
</organism>
<dbReference type="Pfam" id="PF01668">
    <property type="entry name" value="SmpB"/>
    <property type="match status" value="1"/>
</dbReference>
<evidence type="ECO:0000256" key="2">
    <source>
        <dbReference type="ARBA" id="ARBA00022884"/>
    </source>
</evidence>
<name>A0A932QYH2_9BACT</name>
<comment type="function">
    <text evidence="3">Required for rescue of stalled ribosomes mediated by trans-translation. Binds to transfer-messenger RNA (tmRNA), required for stable association of tmRNA with ribosomes. tmRNA and SmpB together mimic tRNA shape, replacing the anticodon stem-loop with SmpB. tmRNA is encoded by the ssrA gene; the 2 termini fold to resemble tRNA(Ala) and it encodes a 'tag peptide', a short internal open reading frame. During trans-translation Ala-aminoacylated tmRNA acts like a tRNA, entering the A-site of stalled ribosomes, displacing the stalled mRNA. The ribosome then switches to translate the ORF on the tmRNA; the nascent peptide is terminated with the 'tag peptide' encoded by the tmRNA and targeted for degradation. The ribosome is freed to recommence translation, which seems to be the essential function of trans-translation.</text>
</comment>
<protein>
    <recommendedName>
        <fullName evidence="3">SsrA-binding protein</fullName>
    </recommendedName>
    <alternativeName>
        <fullName evidence="3">Small protein B</fullName>
    </alternativeName>
</protein>
<dbReference type="GO" id="GO:0070929">
    <property type="term" value="P:trans-translation"/>
    <property type="evidence" value="ECO:0007669"/>
    <property type="project" value="UniProtKB-UniRule"/>
</dbReference>
<dbReference type="Gene3D" id="2.40.280.10">
    <property type="match status" value="1"/>
</dbReference>
<dbReference type="GO" id="GO:0005829">
    <property type="term" value="C:cytosol"/>
    <property type="evidence" value="ECO:0007669"/>
    <property type="project" value="TreeGrafter"/>
</dbReference>
<dbReference type="PROSITE" id="PS01317">
    <property type="entry name" value="SSRP"/>
    <property type="match status" value="1"/>
</dbReference>
<dbReference type="CDD" id="cd09294">
    <property type="entry name" value="SmpB"/>
    <property type="match status" value="1"/>
</dbReference>